<reference evidence="2" key="2">
    <citation type="submission" date="2014-03" db="EMBL/GenBank/DDBJ databases">
        <authorList>
            <person name="Genoscope - CEA"/>
        </authorList>
    </citation>
    <scope>NUCLEOTIDE SEQUENCE</scope>
</reference>
<proteinExistence type="predicted"/>
<accession>A0A060W6C7</accession>
<dbReference type="STRING" id="8022.A0A060W6C7"/>
<gene>
    <name evidence="2" type="ORF">GSONMT00082441001</name>
</gene>
<reference evidence="2" key="1">
    <citation type="journal article" date="2014" name="Nat. Commun.">
        <title>The rainbow trout genome provides novel insights into evolution after whole-genome duplication in vertebrates.</title>
        <authorList>
            <person name="Berthelot C."/>
            <person name="Brunet F."/>
            <person name="Chalopin D."/>
            <person name="Juanchich A."/>
            <person name="Bernard M."/>
            <person name="Noel B."/>
            <person name="Bento P."/>
            <person name="Da Silva C."/>
            <person name="Labadie K."/>
            <person name="Alberti A."/>
            <person name="Aury J.M."/>
            <person name="Louis A."/>
            <person name="Dehais P."/>
            <person name="Bardou P."/>
            <person name="Montfort J."/>
            <person name="Klopp C."/>
            <person name="Cabau C."/>
            <person name="Gaspin C."/>
            <person name="Thorgaard G.H."/>
            <person name="Boussaha M."/>
            <person name="Quillet E."/>
            <person name="Guyomard R."/>
            <person name="Galiana D."/>
            <person name="Bobe J."/>
            <person name="Volff J.N."/>
            <person name="Genet C."/>
            <person name="Wincker P."/>
            <person name="Jaillon O."/>
            <person name="Roest Crollius H."/>
            <person name="Guiguen Y."/>
        </authorList>
    </citation>
    <scope>NUCLEOTIDE SEQUENCE [LARGE SCALE GENOMIC DNA]</scope>
</reference>
<protein>
    <submittedName>
        <fullName evidence="2">Uncharacterized protein</fullName>
    </submittedName>
</protein>
<dbReference type="Proteomes" id="UP000193380">
    <property type="component" value="Unassembled WGS sequence"/>
</dbReference>
<feature type="region of interest" description="Disordered" evidence="1">
    <location>
        <begin position="31"/>
        <end position="72"/>
    </location>
</feature>
<evidence type="ECO:0000313" key="3">
    <source>
        <dbReference type="Proteomes" id="UP000193380"/>
    </source>
</evidence>
<evidence type="ECO:0000256" key="1">
    <source>
        <dbReference type="SAM" id="MobiDB-lite"/>
    </source>
</evidence>
<feature type="compositionally biased region" description="Basic and acidic residues" evidence="1">
    <location>
        <begin position="62"/>
        <end position="72"/>
    </location>
</feature>
<dbReference type="EMBL" id="FR904358">
    <property type="protein sequence ID" value="CDQ60769.1"/>
    <property type="molecule type" value="Genomic_DNA"/>
</dbReference>
<evidence type="ECO:0000313" key="2">
    <source>
        <dbReference type="EMBL" id="CDQ60769.1"/>
    </source>
</evidence>
<name>A0A060W6C7_ONCMY</name>
<dbReference type="PaxDb" id="8022-A0A060W6C7"/>
<dbReference type="AlphaFoldDB" id="A0A060W6C7"/>
<organism evidence="2 3">
    <name type="scientific">Oncorhynchus mykiss</name>
    <name type="common">Rainbow trout</name>
    <name type="synonym">Salmo gairdneri</name>
    <dbReference type="NCBI Taxonomy" id="8022"/>
    <lineage>
        <taxon>Eukaryota</taxon>
        <taxon>Metazoa</taxon>
        <taxon>Chordata</taxon>
        <taxon>Craniata</taxon>
        <taxon>Vertebrata</taxon>
        <taxon>Euteleostomi</taxon>
        <taxon>Actinopterygii</taxon>
        <taxon>Neopterygii</taxon>
        <taxon>Teleostei</taxon>
        <taxon>Protacanthopterygii</taxon>
        <taxon>Salmoniformes</taxon>
        <taxon>Salmonidae</taxon>
        <taxon>Salmoninae</taxon>
        <taxon>Oncorhynchus</taxon>
    </lineage>
</organism>
<sequence>MVRCCRSLHSPPSCYNLHRVRVDVRRLRTISSTGAAGEQGGSNDGNVSGRGAQALSHRNRFRAGENESENKR</sequence>